<proteinExistence type="predicted"/>
<comment type="subcellular location">
    <subcellularLocation>
        <location evidence="1">Cell membrane</location>
        <topology evidence="1">Multi-pass membrane protein</topology>
    </subcellularLocation>
</comment>
<keyword evidence="2 5" id="KW-0812">Transmembrane</keyword>
<evidence type="ECO:0000313" key="8">
    <source>
        <dbReference type="Proteomes" id="UP000294513"/>
    </source>
</evidence>
<sequence length="431" mass="44989">MTDTLVRNAPVSADRYENRLLAILFLAFGFVFFDRQALAFLAPYMDDDFGLSNSQLGILSGVLALTWALAGMFAGSLSDRLGRRKPILVVAVLLFSVFSSASGLMTGFVGLLAARALMGTAEGAVLPMAQSLMVEASRESRRGLNMGLLQGSSAGLLGGIVAPILVVRLADAFGWRTAFFVTIIPGVIITVLIAKYVLEHAPRTGKAAAASGVPDAAPAPAPEKVPVMDVLRLRNVVVCMLIACCYLTWFVTLITFTPKYLTDEKDWGSGTMSAVMTCLGVAWVLWGFATPAISDRIGRKPALIGFTALAVLCPIAVVYVESPVALGALMILTYTGLGCFTLIMATIPAETVPRGALATALGVIMGVGELAGGFLGPLVAGWASDAWGLQAAMFIAAGGAAIVVALSFALRETAPAVLRRRGGGAIVKESV</sequence>
<dbReference type="InterPro" id="IPR020846">
    <property type="entry name" value="MFS_dom"/>
</dbReference>
<feature type="transmembrane region" description="Helical" evidence="5">
    <location>
        <begin position="389"/>
        <end position="410"/>
    </location>
</feature>
<dbReference type="Proteomes" id="UP000294513">
    <property type="component" value="Unassembled WGS sequence"/>
</dbReference>
<dbReference type="GO" id="GO:0005886">
    <property type="term" value="C:plasma membrane"/>
    <property type="evidence" value="ECO:0007669"/>
    <property type="project" value="UniProtKB-SubCell"/>
</dbReference>
<feature type="transmembrane region" description="Helical" evidence="5">
    <location>
        <begin position="56"/>
        <end position="75"/>
    </location>
</feature>
<feature type="domain" description="Major facilitator superfamily (MFS) profile" evidence="6">
    <location>
        <begin position="20"/>
        <end position="415"/>
    </location>
</feature>
<feature type="transmembrane region" description="Helical" evidence="5">
    <location>
        <begin position="178"/>
        <end position="198"/>
    </location>
</feature>
<feature type="transmembrane region" description="Helical" evidence="5">
    <location>
        <begin position="268"/>
        <end position="289"/>
    </location>
</feature>
<evidence type="ECO:0000256" key="4">
    <source>
        <dbReference type="ARBA" id="ARBA00023136"/>
    </source>
</evidence>
<dbReference type="GO" id="GO:0046943">
    <property type="term" value="F:carboxylic acid transmembrane transporter activity"/>
    <property type="evidence" value="ECO:0007669"/>
    <property type="project" value="TreeGrafter"/>
</dbReference>
<dbReference type="AlphaFoldDB" id="A0A4R5AY05"/>
<feature type="transmembrane region" description="Helical" evidence="5">
    <location>
        <begin position="301"/>
        <end position="320"/>
    </location>
</feature>
<organism evidence="7 8">
    <name type="scientific">Actinomadura rubrisoli</name>
    <dbReference type="NCBI Taxonomy" id="2530368"/>
    <lineage>
        <taxon>Bacteria</taxon>
        <taxon>Bacillati</taxon>
        <taxon>Actinomycetota</taxon>
        <taxon>Actinomycetes</taxon>
        <taxon>Streptosporangiales</taxon>
        <taxon>Thermomonosporaceae</taxon>
        <taxon>Actinomadura</taxon>
    </lineage>
</organism>
<feature type="transmembrane region" description="Helical" evidence="5">
    <location>
        <begin position="87"/>
        <end position="110"/>
    </location>
</feature>
<dbReference type="OrthoDB" id="9810492at2"/>
<feature type="transmembrane region" description="Helical" evidence="5">
    <location>
        <begin position="146"/>
        <end position="166"/>
    </location>
</feature>
<dbReference type="InterPro" id="IPR036259">
    <property type="entry name" value="MFS_trans_sf"/>
</dbReference>
<dbReference type="RefSeq" id="WP_131899360.1">
    <property type="nucleotide sequence ID" value="NZ_SMKU01000208.1"/>
</dbReference>
<dbReference type="PROSITE" id="PS50850">
    <property type="entry name" value="MFS"/>
    <property type="match status" value="1"/>
</dbReference>
<reference evidence="7 8" key="1">
    <citation type="submission" date="2019-03" db="EMBL/GenBank/DDBJ databases">
        <title>Draft genome sequences of novel Actinobacteria.</title>
        <authorList>
            <person name="Sahin N."/>
            <person name="Ay H."/>
            <person name="Saygin H."/>
        </authorList>
    </citation>
    <scope>NUCLEOTIDE SEQUENCE [LARGE SCALE GENOMIC DNA]</scope>
    <source>
        <strain evidence="7 8">H3C3</strain>
    </source>
</reference>
<evidence type="ECO:0000256" key="1">
    <source>
        <dbReference type="ARBA" id="ARBA00004651"/>
    </source>
</evidence>
<feature type="transmembrane region" description="Helical" evidence="5">
    <location>
        <begin position="20"/>
        <end position="44"/>
    </location>
</feature>
<feature type="transmembrane region" description="Helical" evidence="5">
    <location>
        <begin position="236"/>
        <end position="256"/>
    </location>
</feature>
<feature type="transmembrane region" description="Helical" evidence="5">
    <location>
        <begin position="357"/>
        <end position="383"/>
    </location>
</feature>
<dbReference type="PANTHER" id="PTHR23508">
    <property type="entry name" value="CARBOXYLIC ACID TRANSPORTER PROTEIN HOMOLOG"/>
    <property type="match status" value="1"/>
</dbReference>
<evidence type="ECO:0000259" key="6">
    <source>
        <dbReference type="PROSITE" id="PS50850"/>
    </source>
</evidence>
<dbReference type="SUPFAM" id="SSF103473">
    <property type="entry name" value="MFS general substrate transporter"/>
    <property type="match status" value="1"/>
</dbReference>
<keyword evidence="4 5" id="KW-0472">Membrane</keyword>
<comment type="caution">
    <text evidence="7">The sequence shown here is derived from an EMBL/GenBank/DDBJ whole genome shotgun (WGS) entry which is preliminary data.</text>
</comment>
<feature type="transmembrane region" description="Helical" evidence="5">
    <location>
        <begin position="326"/>
        <end position="345"/>
    </location>
</feature>
<gene>
    <name evidence="7" type="ORF">E1298_30500</name>
</gene>
<name>A0A4R5AY05_9ACTN</name>
<protein>
    <submittedName>
        <fullName evidence="7">MFS transporter</fullName>
    </submittedName>
</protein>
<evidence type="ECO:0000256" key="3">
    <source>
        <dbReference type="ARBA" id="ARBA00022989"/>
    </source>
</evidence>
<dbReference type="PANTHER" id="PTHR23508:SF10">
    <property type="entry name" value="CARBOXYLIC ACID TRANSPORTER PROTEIN HOMOLOG"/>
    <property type="match status" value="1"/>
</dbReference>
<keyword evidence="3 5" id="KW-1133">Transmembrane helix</keyword>
<keyword evidence="8" id="KW-1185">Reference proteome</keyword>
<dbReference type="Gene3D" id="1.20.1250.20">
    <property type="entry name" value="MFS general substrate transporter like domains"/>
    <property type="match status" value="2"/>
</dbReference>
<dbReference type="EMBL" id="SMKU01000208">
    <property type="protein sequence ID" value="TDD76656.1"/>
    <property type="molecule type" value="Genomic_DNA"/>
</dbReference>
<evidence type="ECO:0000256" key="2">
    <source>
        <dbReference type="ARBA" id="ARBA00022692"/>
    </source>
</evidence>
<evidence type="ECO:0000256" key="5">
    <source>
        <dbReference type="SAM" id="Phobius"/>
    </source>
</evidence>
<accession>A0A4R5AY05</accession>
<dbReference type="Pfam" id="PF07690">
    <property type="entry name" value="MFS_1"/>
    <property type="match status" value="1"/>
</dbReference>
<feature type="transmembrane region" description="Helical" evidence="5">
    <location>
        <begin position="116"/>
        <end position="134"/>
    </location>
</feature>
<evidence type="ECO:0000313" key="7">
    <source>
        <dbReference type="EMBL" id="TDD76656.1"/>
    </source>
</evidence>
<dbReference type="InterPro" id="IPR011701">
    <property type="entry name" value="MFS"/>
</dbReference>